<keyword evidence="4" id="KW-0378">Hydrolase</keyword>
<dbReference type="PANTHER" id="PTHR43881:SF1">
    <property type="entry name" value="GAMMA-GLUTAMYLTRANSPEPTIDASE (AFU_ORTHOLOGUE AFUA_4G13580)"/>
    <property type="match status" value="1"/>
</dbReference>
<reference evidence="7" key="1">
    <citation type="journal article" date="2019" name="Int. J. Syst. Evol. Microbiol.">
        <title>The Global Catalogue of Microorganisms (GCM) 10K type strain sequencing project: providing services to taxonomists for standard genome sequencing and annotation.</title>
        <authorList>
            <consortium name="The Broad Institute Genomics Platform"/>
            <consortium name="The Broad Institute Genome Sequencing Center for Infectious Disease"/>
            <person name="Wu L."/>
            <person name="Ma J."/>
        </authorList>
    </citation>
    <scope>NUCLEOTIDE SEQUENCE [LARGE SCALE GENOMIC DNA]</scope>
    <source>
        <strain evidence="7">CGMCC 1.13574</strain>
    </source>
</reference>
<gene>
    <name evidence="6" type="primary">ggt</name>
    <name evidence="6" type="ORF">ACFO3Q_03175</name>
</gene>
<evidence type="ECO:0000256" key="2">
    <source>
        <dbReference type="ARBA" id="ARBA00001089"/>
    </source>
</evidence>
<feature type="signal peptide" evidence="5">
    <location>
        <begin position="1"/>
        <end position="29"/>
    </location>
</feature>
<dbReference type="GO" id="GO:0103068">
    <property type="term" value="F:leukotriene C4 gamma-glutamyl transferase activity"/>
    <property type="evidence" value="ECO:0007669"/>
    <property type="project" value="UniProtKB-EC"/>
</dbReference>
<proteinExistence type="inferred from homology"/>
<keyword evidence="4 6" id="KW-0808">Transferase</keyword>
<comment type="similarity">
    <text evidence="4">Belongs to the gamma-glutamyltransferase family.</text>
</comment>
<comment type="PTM">
    <text evidence="4">Cleaved by autocatalysis into a large and a small subunit.</text>
</comment>
<dbReference type="EC" id="2.3.2.2" evidence="4"/>
<evidence type="ECO:0000313" key="6">
    <source>
        <dbReference type="EMBL" id="MFC4727171.1"/>
    </source>
</evidence>
<dbReference type="InterPro" id="IPR052896">
    <property type="entry name" value="GGT-like_enzyme"/>
</dbReference>
<organism evidence="6 7">
    <name type="scientific">Coralloluteibacterium thermophilum</name>
    <dbReference type="NCBI Taxonomy" id="2707049"/>
    <lineage>
        <taxon>Bacteria</taxon>
        <taxon>Pseudomonadati</taxon>
        <taxon>Pseudomonadota</taxon>
        <taxon>Gammaproteobacteria</taxon>
        <taxon>Lysobacterales</taxon>
        <taxon>Lysobacteraceae</taxon>
        <taxon>Coralloluteibacterium</taxon>
    </lineage>
</organism>
<dbReference type="RefSeq" id="WP_377003193.1">
    <property type="nucleotide sequence ID" value="NZ_JBHSGG010000004.1"/>
</dbReference>
<comment type="caution">
    <text evidence="6">The sequence shown here is derived from an EMBL/GenBank/DDBJ whole genome shotgun (WGS) entry which is preliminary data.</text>
</comment>
<dbReference type="PRINTS" id="PR01210">
    <property type="entry name" value="GGTRANSPTASE"/>
</dbReference>
<keyword evidence="4 6" id="KW-0012">Acyltransferase</keyword>
<dbReference type="SUPFAM" id="SSF56235">
    <property type="entry name" value="N-terminal nucleophile aminohydrolases (Ntn hydrolases)"/>
    <property type="match status" value="1"/>
</dbReference>
<dbReference type="EMBL" id="JBHSGG010000004">
    <property type="protein sequence ID" value="MFC4727171.1"/>
    <property type="molecule type" value="Genomic_DNA"/>
</dbReference>
<keyword evidence="4" id="KW-0865">Zymogen</keyword>
<dbReference type="Gene3D" id="3.60.20.40">
    <property type="match status" value="1"/>
</dbReference>
<comment type="catalytic activity">
    <reaction evidence="1 4">
        <text>an S-substituted glutathione + H2O = an S-substituted L-cysteinylglycine + L-glutamate</text>
        <dbReference type="Rhea" id="RHEA:59468"/>
        <dbReference type="ChEBI" id="CHEBI:15377"/>
        <dbReference type="ChEBI" id="CHEBI:29985"/>
        <dbReference type="ChEBI" id="CHEBI:90779"/>
        <dbReference type="ChEBI" id="CHEBI:143103"/>
        <dbReference type="EC" id="3.4.19.13"/>
    </reaction>
</comment>
<evidence type="ECO:0000256" key="3">
    <source>
        <dbReference type="ARBA" id="ARBA00047417"/>
    </source>
</evidence>
<dbReference type="InterPro" id="IPR043137">
    <property type="entry name" value="GGT_ssub_C"/>
</dbReference>
<dbReference type="InterPro" id="IPR029055">
    <property type="entry name" value="Ntn_hydrolases_N"/>
</dbReference>
<dbReference type="PANTHER" id="PTHR43881">
    <property type="entry name" value="GAMMA-GLUTAMYLTRANSPEPTIDASE (AFU_ORTHOLOGUE AFUA_4G13580)"/>
    <property type="match status" value="1"/>
</dbReference>
<evidence type="ECO:0000256" key="4">
    <source>
        <dbReference type="RuleBase" id="RU368036"/>
    </source>
</evidence>
<keyword evidence="4" id="KW-0317">Glutathione biosynthesis</keyword>
<dbReference type="Proteomes" id="UP001595892">
    <property type="component" value="Unassembled WGS sequence"/>
</dbReference>
<evidence type="ECO:0000256" key="1">
    <source>
        <dbReference type="ARBA" id="ARBA00001049"/>
    </source>
</evidence>
<dbReference type="InterPro" id="IPR043138">
    <property type="entry name" value="GGT_lsub"/>
</dbReference>
<dbReference type="NCBIfam" id="TIGR00066">
    <property type="entry name" value="g_glut_trans"/>
    <property type="match status" value="1"/>
</dbReference>
<name>A0ABV9NFX0_9GAMM</name>
<feature type="chain" id="PRO_5045141821" description="Glutathione hydrolase proenzyme" evidence="5">
    <location>
        <begin position="30"/>
        <end position="577"/>
    </location>
</feature>
<comment type="catalytic activity">
    <reaction evidence="2 4">
        <text>glutathione + H2O = L-cysteinylglycine + L-glutamate</text>
        <dbReference type="Rhea" id="RHEA:28807"/>
        <dbReference type="ChEBI" id="CHEBI:15377"/>
        <dbReference type="ChEBI" id="CHEBI:29985"/>
        <dbReference type="ChEBI" id="CHEBI:57925"/>
        <dbReference type="ChEBI" id="CHEBI:61694"/>
        <dbReference type="EC" id="3.4.19.13"/>
    </reaction>
</comment>
<sequence>MPVRTPTRRRGAVLAAALLSFALVGAAAAADRITGRTFATRSDVIAPHAMAATSHPLATQIALDTMKAGGSAMDAAIAANAALGLMEPTGNGIGGDLFAIVWDPRTQRLYGYDGSGRSPRSLTMAHFQELGLTEIPAHGPLPVSVPGTVDAWFALHERFGKRRMRDNLAPTIRYAREGHPVAETIAYYWDRSVPRLSRWPGFVEQFTIDGRAPRTGEIWRNPNLADTLEAIARGGRDAFYKGDIARTIDAYFKANDGFLSYEDMASHTGNWVEPVSTNYRGYDVWELPPSGQGIAALQMLNILEGFDFSSIPFGSTEHLHLFVEAKKLAFADRARWYADPDFAPAPVEWLISKEYAAERRALISTDGVLREVQPGTPPQLDEGDTIYLTTADADGMMVSLIQSNYRGMGSGMAPPGLGFILQDRGEMFVLKEGHPNSYAPGKRPFHTIIPGFVTKDGRPLVSFGVMGGAMQPQGHVQIVMNLVDFGMGLQEAGDAPRIHHDLSTEPTGQNTMMTDGGVVQLETGFPYESIRGLMQLGHRVEYAIGPYGGYQAIRRDPETGVYFGASESRKDGQAAGY</sequence>
<comment type="pathway">
    <text evidence="4">Sulfur metabolism; glutathione metabolism.</text>
</comment>
<protein>
    <recommendedName>
        <fullName evidence="4">Glutathione hydrolase proenzyme</fullName>
        <ecNumber evidence="4">2.3.2.2</ecNumber>
        <ecNumber evidence="4">3.4.19.13</ecNumber>
    </recommendedName>
    <component>
        <recommendedName>
            <fullName evidence="4">Glutathione hydrolase large chain</fullName>
        </recommendedName>
    </component>
    <component>
        <recommendedName>
            <fullName evidence="4">Glutathione hydrolase small chain</fullName>
        </recommendedName>
    </component>
</protein>
<evidence type="ECO:0000256" key="5">
    <source>
        <dbReference type="SAM" id="SignalP"/>
    </source>
</evidence>
<comment type="catalytic activity">
    <reaction evidence="3 4">
        <text>an N-terminal (5-L-glutamyl)-[peptide] + an alpha-amino acid = 5-L-glutamyl amino acid + an N-terminal L-alpha-aminoacyl-[peptide]</text>
        <dbReference type="Rhea" id="RHEA:23904"/>
        <dbReference type="Rhea" id="RHEA-COMP:9780"/>
        <dbReference type="Rhea" id="RHEA-COMP:9795"/>
        <dbReference type="ChEBI" id="CHEBI:77644"/>
        <dbReference type="ChEBI" id="CHEBI:78597"/>
        <dbReference type="ChEBI" id="CHEBI:78599"/>
        <dbReference type="ChEBI" id="CHEBI:78608"/>
        <dbReference type="EC" id="2.3.2.2"/>
    </reaction>
</comment>
<dbReference type="InterPro" id="IPR000101">
    <property type="entry name" value="GGT_peptidase"/>
</dbReference>
<accession>A0ABV9NFX0</accession>
<dbReference type="Pfam" id="PF01019">
    <property type="entry name" value="G_glu_transpept"/>
    <property type="match status" value="1"/>
</dbReference>
<evidence type="ECO:0000313" key="7">
    <source>
        <dbReference type="Proteomes" id="UP001595892"/>
    </source>
</evidence>
<comment type="subunit">
    <text evidence="4">This enzyme consists of two polypeptide chains, which are synthesized in precursor form from a single polypeptide.</text>
</comment>
<dbReference type="Gene3D" id="1.10.246.130">
    <property type="match status" value="1"/>
</dbReference>
<dbReference type="EC" id="3.4.19.13" evidence="4"/>
<keyword evidence="7" id="KW-1185">Reference proteome</keyword>
<keyword evidence="5" id="KW-0732">Signal</keyword>